<feature type="transmembrane region" description="Helical" evidence="1">
    <location>
        <begin position="28"/>
        <end position="49"/>
    </location>
</feature>
<dbReference type="AlphaFoldDB" id="A0A285T1H9"/>
<protein>
    <submittedName>
        <fullName evidence="2">Uncharacterized protein</fullName>
    </submittedName>
</protein>
<evidence type="ECO:0000256" key="1">
    <source>
        <dbReference type="SAM" id="Phobius"/>
    </source>
</evidence>
<sequence>MLAGLPFVALPLLYVGFSGAASSFDVLLWMFPGLALFGLGGLVEAKVVARSDVVTKTIANATFEQFLNER</sequence>
<accession>A0A285T1H9</accession>
<organism evidence="2 3">
    <name type="scientific">Rhodobacter maris</name>
    <dbReference type="NCBI Taxonomy" id="446682"/>
    <lineage>
        <taxon>Bacteria</taxon>
        <taxon>Pseudomonadati</taxon>
        <taxon>Pseudomonadota</taxon>
        <taxon>Alphaproteobacteria</taxon>
        <taxon>Rhodobacterales</taxon>
        <taxon>Rhodobacter group</taxon>
        <taxon>Rhodobacter</taxon>
    </lineage>
</organism>
<reference evidence="3" key="1">
    <citation type="submission" date="2017-08" db="EMBL/GenBank/DDBJ databases">
        <authorList>
            <person name="Varghese N."/>
            <person name="Submissions S."/>
        </authorList>
    </citation>
    <scope>NUCLEOTIDE SEQUENCE [LARGE SCALE GENOMIC DNA]</scope>
    <source>
        <strain evidence="3">JA276</strain>
    </source>
</reference>
<keyword evidence="1" id="KW-0472">Membrane</keyword>
<keyword evidence="1" id="KW-1133">Transmembrane helix</keyword>
<evidence type="ECO:0000313" key="2">
    <source>
        <dbReference type="EMBL" id="SOC15159.1"/>
    </source>
</evidence>
<dbReference type="EMBL" id="OBMT01000013">
    <property type="protein sequence ID" value="SOC15159.1"/>
    <property type="molecule type" value="Genomic_DNA"/>
</dbReference>
<gene>
    <name evidence="2" type="ORF">SAMN05877831_11332</name>
</gene>
<proteinExistence type="predicted"/>
<keyword evidence="3" id="KW-1185">Reference proteome</keyword>
<dbReference type="Proteomes" id="UP000219111">
    <property type="component" value="Unassembled WGS sequence"/>
</dbReference>
<name>A0A285T1H9_9RHOB</name>
<evidence type="ECO:0000313" key="3">
    <source>
        <dbReference type="Proteomes" id="UP000219111"/>
    </source>
</evidence>
<keyword evidence="1" id="KW-0812">Transmembrane</keyword>